<evidence type="ECO:0000256" key="11">
    <source>
        <dbReference type="ARBA" id="ARBA00025437"/>
    </source>
</evidence>
<evidence type="ECO:0000259" key="16">
    <source>
        <dbReference type="Pfam" id="PF12637"/>
    </source>
</evidence>
<evidence type="ECO:0000256" key="10">
    <source>
        <dbReference type="ARBA" id="ARBA00023285"/>
    </source>
</evidence>
<dbReference type="Proteomes" id="UP001169242">
    <property type="component" value="Unassembled WGS sequence"/>
</dbReference>
<evidence type="ECO:0000256" key="4">
    <source>
        <dbReference type="ARBA" id="ARBA00014409"/>
    </source>
</evidence>
<feature type="domain" description="TSCPD" evidence="16">
    <location>
        <begin position="818"/>
        <end position="907"/>
    </location>
</feature>
<keyword evidence="7 13" id="KW-0547">Nucleotide-binding</keyword>
<evidence type="ECO:0000256" key="7">
    <source>
        <dbReference type="ARBA" id="ARBA00022741"/>
    </source>
</evidence>
<dbReference type="PRINTS" id="PR01183">
    <property type="entry name" value="RIBORDTASEM1"/>
</dbReference>
<dbReference type="GO" id="GO:0004748">
    <property type="term" value="F:ribonucleoside-diphosphate reductase activity, thioredoxin disulfide as acceptor"/>
    <property type="evidence" value="ECO:0007669"/>
    <property type="project" value="UniProtKB-EC"/>
</dbReference>
<keyword evidence="6 13" id="KW-0237">DNA synthesis</keyword>
<dbReference type="EMBL" id="JAQIFT010000074">
    <property type="protein sequence ID" value="MDA3734170.1"/>
    <property type="molecule type" value="Genomic_DNA"/>
</dbReference>
<dbReference type="SUPFAM" id="SSF51998">
    <property type="entry name" value="PFL-like glycyl radical enzymes"/>
    <property type="match status" value="1"/>
</dbReference>
<accession>A0AA42DSG8</accession>
<evidence type="ECO:0000313" key="17">
    <source>
        <dbReference type="EMBL" id="MDA3734170.1"/>
    </source>
</evidence>
<evidence type="ECO:0000256" key="5">
    <source>
        <dbReference type="ARBA" id="ARBA00022628"/>
    </source>
</evidence>
<dbReference type="InterPro" id="IPR013678">
    <property type="entry name" value="RNR_2_N"/>
</dbReference>
<evidence type="ECO:0000256" key="9">
    <source>
        <dbReference type="ARBA" id="ARBA00023157"/>
    </source>
</evidence>
<dbReference type="CDD" id="cd02888">
    <property type="entry name" value="RNR_II_dimer"/>
    <property type="match status" value="1"/>
</dbReference>
<feature type="domain" description="Ribonucleotide reductase large subunit C-terminal" evidence="14">
    <location>
        <begin position="172"/>
        <end position="755"/>
    </location>
</feature>
<dbReference type="Gene3D" id="3.20.70.20">
    <property type="match status" value="1"/>
</dbReference>
<dbReference type="RefSeq" id="WP_271013779.1">
    <property type="nucleotide sequence ID" value="NZ_JAQIFT010000074.1"/>
</dbReference>
<dbReference type="Pfam" id="PF12637">
    <property type="entry name" value="TSCPD"/>
    <property type="match status" value="1"/>
</dbReference>
<evidence type="ECO:0000256" key="8">
    <source>
        <dbReference type="ARBA" id="ARBA00023002"/>
    </source>
</evidence>
<organism evidence="17 18">
    <name type="scientific">Holtiella tumoricola</name>
    <dbReference type="NCBI Taxonomy" id="3018743"/>
    <lineage>
        <taxon>Bacteria</taxon>
        <taxon>Bacillati</taxon>
        <taxon>Bacillota</taxon>
        <taxon>Clostridia</taxon>
        <taxon>Lachnospirales</taxon>
        <taxon>Cellulosilyticaceae</taxon>
        <taxon>Holtiella</taxon>
    </lineage>
</organism>
<evidence type="ECO:0000256" key="2">
    <source>
        <dbReference type="ARBA" id="ARBA00007405"/>
    </source>
</evidence>
<dbReference type="InterPro" id="IPR000788">
    <property type="entry name" value="RNR_lg_C"/>
</dbReference>
<dbReference type="GO" id="GO:0050897">
    <property type="term" value="F:cobalt ion binding"/>
    <property type="evidence" value="ECO:0007669"/>
    <property type="project" value="InterPro"/>
</dbReference>
<dbReference type="Pfam" id="PF08471">
    <property type="entry name" value="Ribonuc_red_2_N"/>
    <property type="match status" value="1"/>
</dbReference>
<comment type="function">
    <text evidence="11 13">Catalyzes the reduction of ribonucleotides to deoxyribonucleotides. May function to provide a pool of deoxyribonucleotide precursors for DNA repair during oxygen limitation and/or for immediate growth after restoration of oxygen.</text>
</comment>
<dbReference type="InterPro" id="IPR013344">
    <property type="entry name" value="RNR_NrdJ/NrdZ"/>
</dbReference>
<comment type="similarity">
    <text evidence="2 13">Belongs to the ribonucleoside diphosphate reductase class-2 family.</text>
</comment>
<sequence length="987" mass="109396">MLKNLLKPHFTVQLKDNQSVYDLVKWKKVNVHLTDHMTGKVLVHMTDLDFPEHFSQSACDIIVSKYFRKSGIPTDLGYETSFKQLVHRMVNFWVNAALDEGLIDHSNKNTFYNELAYMMLMQMWAPNSPQWFNTGLALSYGIKGEGQGHYFFDQTQKCVVKASDAYTRTQGSACFIVSIKDSLLGPKSLTDQLTTETRLFKYGSGVGTNWSSIRAEGELLSGGGKSSGLMSFLKVFDRNAGAIKSGGTTRRAAKMNVLDLEHPDSLEFINWKSKEEDKVIALGKMGYDTHFDGEAYATVSGQNANNSIRVSDSFMNSLNDPEATFSQINRVDHTIHQTLPAKDIWQQITHAAWRCGDPGIQFDDTINAWHTCPAGENGNADDPKNRIHASNPCSEYMFLDDTACNLASINILKFYDIDTDTFDIESYLHCIMLIQLVLEATIHHGQFPTPEIAERSYHFRTTGLGLTNLGALFMLMGLPYDSEAARTIGASLMSLLTGQAYYISSLMAQEIGPFTYFEQNKPYMMRVLRNHARCSGLQLIQPQFEGLGYLPPTISHSALANLHQSTLSHALKEVWNKALESGETNGYRNAQVSVLAPTGTIAFAMDCATTSSEPFFSHVTYKKLVGGGFMEIVNPILPLTLKKLGYNQQEAQAIIDYIMRKEERDGYSILVDGKIEGAPHLKQEHYAIFDTANKCGSGVRYISPEAHVKMMAALTPHVSGAISKTVNLPHDATEQDVSNIYRLSFELGVKAIALYRDGCKASQPLSTSLNTTGIKKLEDLSYNELLDYVKHPEKHYTPIRTKPTGIRNAHVHEAEINGLKLYITVSFFDNGKLGEIYVSAGRQGSLVKGLLDSISTTISEMLQYGVPAQDIAKMYRGQKFEPSGFVGGHPYIKRVDSISDLISKIIDIELGDFTYCQVKPDSESISTRSYLSANISFPPTAETIRTSTSHSDFSLEGELCPNCGSTKLIKNGTCKVCAECGTTTGCS</sequence>
<keyword evidence="10 13" id="KW-0170">Cobalt</keyword>
<reference evidence="17" key="1">
    <citation type="journal article" date="2023" name="Int. J. Syst. Evol. Microbiol.">
        <title>&lt;i&gt;Holtiella tumoricola&lt;/i&gt; gen. nov. sp. nov., isolated from a human clinical sample.</title>
        <authorList>
            <person name="Allen-Vercoe E."/>
            <person name="Daigneault M.C."/>
            <person name="Vancuren S.J."/>
            <person name="Cochrane K."/>
            <person name="O'Neal L.L."/>
            <person name="Sankaranarayanan K."/>
            <person name="Lawson P.A."/>
        </authorList>
    </citation>
    <scope>NUCLEOTIDE SEQUENCE</scope>
    <source>
        <strain evidence="17">CC70A</strain>
    </source>
</reference>
<dbReference type="GO" id="GO:0071897">
    <property type="term" value="P:DNA biosynthetic process"/>
    <property type="evidence" value="ECO:0007669"/>
    <property type="project" value="UniProtKB-KW"/>
</dbReference>
<dbReference type="Pfam" id="PF02867">
    <property type="entry name" value="Ribonuc_red_lgC"/>
    <property type="match status" value="1"/>
</dbReference>
<dbReference type="NCBIfam" id="NF005122">
    <property type="entry name" value="PRK06556.1"/>
    <property type="match status" value="1"/>
</dbReference>
<evidence type="ECO:0000256" key="12">
    <source>
        <dbReference type="ARBA" id="ARBA00047754"/>
    </source>
</evidence>
<dbReference type="InterPro" id="IPR024434">
    <property type="entry name" value="TSCPD_dom"/>
</dbReference>
<gene>
    <name evidence="17" type="ORF">PBV87_22105</name>
</gene>
<dbReference type="PANTHER" id="PTHR43371">
    <property type="entry name" value="VITAMIN B12-DEPENDENT RIBONUCLEOTIDE REDUCTASE"/>
    <property type="match status" value="1"/>
</dbReference>
<evidence type="ECO:0000259" key="14">
    <source>
        <dbReference type="Pfam" id="PF02867"/>
    </source>
</evidence>
<proteinExistence type="inferred from homology"/>
<dbReference type="InterPro" id="IPR050862">
    <property type="entry name" value="RdRp_reductase_class-2"/>
</dbReference>
<evidence type="ECO:0000256" key="3">
    <source>
        <dbReference type="ARBA" id="ARBA00012274"/>
    </source>
</evidence>
<dbReference type="PANTHER" id="PTHR43371:SF1">
    <property type="entry name" value="RIBONUCLEOSIDE-DIPHOSPHATE REDUCTASE"/>
    <property type="match status" value="1"/>
</dbReference>
<comment type="cofactor">
    <cofactor evidence="1 13">
        <name>adenosylcob(III)alamin</name>
        <dbReference type="ChEBI" id="CHEBI:18408"/>
    </cofactor>
</comment>
<keyword evidence="8 13" id="KW-0560">Oxidoreductase</keyword>
<evidence type="ECO:0000256" key="6">
    <source>
        <dbReference type="ARBA" id="ARBA00022634"/>
    </source>
</evidence>
<dbReference type="EC" id="1.17.4.1" evidence="3 13"/>
<keyword evidence="9" id="KW-1015">Disulfide bond</keyword>
<keyword evidence="5 13" id="KW-0846">Cobalamin</keyword>
<comment type="catalytic activity">
    <reaction evidence="12 13">
        <text>a 2'-deoxyribonucleoside 5'-diphosphate + [thioredoxin]-disulfide + H2O = a ribonucleoside 5'-diphosphate + [thioredoxin]-dithiol</text>
        <dbReference type="Rhea" id="RHEA:23252"/>
        <dbReference type="Rhea" id="RHEA-COMP:10698"/>
        <dbReference type="Rhea" id="RHEA-COMP:10700"/>
        <dbReference type="ChEBI" id="CHEBI:15377"/>
        <dbReference type="ChEBI" id="CHEBI:29950"/>
        <dbReference type="ChEBI" id="CHEBI:50058"/>
        <dbReference type="ChEBI" id="CHEBI:57930"/>
        <dbReference type="ChEBI" id="CHEBI:73316"/>
        <dbReference type="EC" id="1.17.4.1"/>
    </reaction>
</comment>
<feature type="domain" description="Ribonucleotide reductase class II vitamin B12-dependent N-terminal" evidence="15">
    <location>
        <begin position="32"/>
        <end position="122"/>
    </location>
</feature>
<comment type="caution">
    <text evidence="17">The sequence shown here is derived from an EMBL/GenBank/DDBJ whole genome shotgun (WGS) entry which is preliminary data.</text>
</comment>
<dbReference type="GO" id="GO:0031419">
    <property type="term" value="F:cobalamin binding"/>
    <property type="evidence" value="ECO:0007669"/>
    <property type="project" value="UniProtKB-KW"/>
</dbReference>
<name>A0AA42DSG8_9FIRM</name>
<evidence type="ECO:0000256" key="13">
    <source>
        <dbReference type="RuleBase" id="RU364064"/>
    </source>
</evidence>
<evidence type="ECO:0000256" key="1">
    <source>
        <dbReference type="ARBA" id="ARBA00001922"/>
    </source>
</evidence>
<evidence type="ECO:0000259" key="15">
    <source>
        <dbReference type="Pfam" id="PF08471"/>
    </source>
</evidence>
<evidence type="ECO:0000313" key="18">
    <source>
        <dbReference type="Proteomes" id="UP001169242"/>
    </source>
</evidence>
<dbReference type="GO" id="GO:0000166">
    <property type="term" value="F:nucleotide binding"/>
    <property type="evidence" value="ECO:0007669"/>
    <property type="project" value="UniProtKB-KW"/>
</dbReference>
<keyword evidence="18" id="KW-1185">Reference proteome</keyword>
<protein>
    <recommendedName>
        <fullName evidence="4 13">Vitamin B12-dependent ribonucleotide reductase</fullName>
        <ecNumber evidence="3 13">1.17.4.1</ecNumber>
    </recommendedName>
</protein>
<dbReference type="AlphaFoldDB" id="A0AA42DSG8"/>
<dbReference type="NCBIfam" id="TIGR02504">
    <property type="entry name" value="NrdJ_Z"/>
    <property type="match status" value="1"/>
</dbReference>